<reference evidence="3" key="1">
    <citation type="submission" date="2015-10" db="EMBL/GenBank/DDBJ databases">
        <authorList>
            <person name="Regsiter A."/>
            <person name="william w."/>
        </authorList>
    </citation>
    <scope>NUCLEOTIDE SEQUENCE [LARGE SCALE GENOMIC DNA]</scope>
</reference>
<name>A0A1J1LP29_9CYAN</name>
<proteinExistence type="predicted"/>
<dbReference type="OrthoDB" id="466853at2"/>
<feature type="signal peptide" evidence="1">
    <location>
        <begin position="1"/>
        <end position="25"/>
    </location>
</feature>
<dbReference type="NCBIfam" id="TIGR02595">
    <property type="entry name" value="PEP_CTERM"/>
    <property type="match status" value="1"/>
</dbReference>
<organism evidence="2 3">
    <name type="scientific">Planktothrix tepida PCC 9214</name>
    <dbReference type="NCBI Taxonomy" id="671072"/>
    <lineage>
        <taxon>Bacteria</taxon>
        <taxon>Bacillati</taxon>
        <taxon>Cyanobacteriota</taxon>
        <taxon>Cyanophyceae</taxon>
        <taxon>Oscillatoriophycideae</taxon>
        <taxon>Oscillatoriales</taxon>
        <taxon>Microcoleaceae</taxon>
        <taxon>Planktothrix</taxon>
    </lineage>
</organism>
<sequence length="206" mass="21956">MNNLNKLSLTTVFFLFVLIPSQALAATLISDEVVGSSKPEVKNTTSLQNGGFTITPNPYNSVLGNGTDEFTNWNFDFGVSAIKGTVTKALVDLDLTPFSLYETDKFSISGIGSVAFNDFSPLGPVKSPNKQSFQIDLLNFFSAGTILTAFNDSQGSLQAGYDDDAIVSFAKMTLEVQPTSVPEPATTLGLLALIGLGSPLLKKRKS</sequence>
<dbReference type="InterPro" id="IPR013424">
    <property type="entry name" value="Ice-binding_C"/>
</dbReference>
<keyword evidence="1" id="KW-0732">Signal</keyword>
<dbReference type="EMBL" id="CZDF01000158">
    <property type="protein sequence ID" value="CUR33700.1"/>
    <property type="molecule type" value="Genomic_DNA"/>
</dbReference>
<dbReference type="AlphaFoldDB" id="A0A1J1LP29"/>
<dbReference type="Proteomes" id="UP000184315">
    <property type="component" value="Unassembled WGS sequence"/>
</dbReference>
<gene>
    <name evidence="2" type="ORF">PL9214520239</name>
</gene>
<keyword evidence="3" id="KW-1185">Reference proteome</keyword>
<dbReference type="RefSeq" id="WP_072720307.1">
    <property type="nucleotide sequence ID" value="NZ_LN889803.1"/>
</dbReference>
<evidence type="ECO:0000313" key="3">
    <source>
        <dbReference type="Proteomes" id="UP000184315"/>
    </source>
</evidence>
<accession>A0A1J1LP29</accession>
<evidence type="ECO:0000313" key="2">
    <source>
        <dbReference type="EMBL" id="CUR33700.1"/>
    </source>
</evidence>
<evidence type="ECO:0000256" key="1">
    <source>
        <dbReference type="SAM" id="SignalP"/>
    </source>
</evidence>
<protein>
    <submittedName>
        <fullName evidence="2">Putative exosortase, PEP-CTERM interaction domain protein</fullName>
    </submittedName>
</protein>
<feature type="chain" id="PRO_5009619400" evidence="1">
    <location>
        <begin position="26"/>
        <end position="206"/>
    </location>
</feature>